<evidence type="ECO:0000313" key="3">
    <source>
        <dbReference type="Proteomes" id="UP000245168"/>
    </source>
</evidence>
<dbReference type="Proteomes" id="UP000245168">
    <property type="component" value="Unassembled WGS sequence"/>
</dbReference>
<evidence type="ECO:0000313" key="2">
    <source>
        <dbReference type="EMBL" id="PWE16704.1"/>
    </source>
</evidence>
<proteinExistence type="predicted"/>
<organism evidence="2 3">
    <name type="scientific">Marinicauda salina</name>
    <dbReference type="NCBI Taxonomy" id="2135793"/>
    <lineage>
        <taxon>Bacteria</taxon>
        <taxon>Pseudomonadati</taxon>
        <taxon>Pseudomonadota</taxon>
        <taxon>Alphaproteobacteria</taxon>
        <taxon>Maricaulales</taxon>
        <taxon>Maricaulaceae</taxon>
        <taxon>Marinicauda</taxon>
    </lineage>
</organism>
<dbReference type="AlphaFoldDB" id="A0A2U2BRR1"/>
<name>A0A2U2BRR1_9PROT</name>
<keyword evidence="3" id="KW-1185">Reference proteome</keyword>
<feature type="region of interest" description="Disordered" evidence="1">
    <location>
        <begin position="56"/>
        <end position="84"/>
    </location>
</feature>
<protein>
    <submittedName>
        <fullName evidence="2">Uncharacterized protein</fullName>
    </submittedName>
</protein>
<accession>A0A2U2BRR1</accession>
<sequence length="84" mass="9559">MQNHELALALGGVDPGIEFYDDVLAGFDLVHHGGSQIVFRALRPVGARLDEAARRQKPHLDFRLHENDPRRRRDRPVVGRNARI</sequence>
<comment type="caution">
    <text evidence="2">The sequence shown here is derived from an EMBL/GenBank/DDBJ whole genome shotgun (WGS) entry which is preliminary data.</text>
</comment>
<evidence type="ECO:0000256" key="1">
    <source>
        <dbReference type="SAM" id="MobiDB-lite"/>
    </source>
</evidence>
<dbReference type="EMBL" id="QEXV01000005">
    <property type="protein sequence ID" value="PWE16704.1"/>
    <property type="molecule type" value="Genomic_DNA"/>
</dbReference>
<feature type="compositionally biased region" description="Basic and acidic residues" evidence="1">
    <location>
        <begin position="56"/>
        <end position="77"/>
    </location>
</feature>
<gene>
    <name evidence="2" type="ORF">DDZ18_10870</name>
</gene>
<reference evidence="3" key="1">
    <citation type="submission" date="2018-05" db="EMBL/GenBank/DDBJ databases">
        <authorList>
            <person name="Liu B.-T."/>
        </authorList>
    </citation>
    <scope>NUCLEOTIDE SEQUENCE [LARGE SCALE GENOMIC DNA]</scope>
    <source>
        <strain evidence="3">WD6-1</strain>
    </source>
</reference>